<evidence type="ECO:0008006" key="4">
    <source>
        <dbReference type="Google" id="ProtNLM"/>
    </source>
</evidence>
<sequence length="326" mass="33605">MFARVAIMKLSRVGGRVSRDQFPPAPCAGTGTPPQPGAGLALEYWRIVVSLPQRAPVRPRSRSARGVHLAKAAASGLALALSLTACASGGSIPDPFGVFGGNRAPANQAPTDSNPDSANGDAADSGSTNPRDTGGAAATDPDSTAAPDLTTPGDPYTTQNLEAALGAADITPESEETFLDRFVEQTIDPEECALAPREQFVIKDSPRAQGLGPGGLTGEITTLPTVASAEGVFDQYEGWAEACPTYTVEAEGETFEGTASPYVMTYVWADEVVAYDTTLAGNGHEIADTVVFTRVGSTISVVRSDAPVDSREVASDAAAEIHAALP</sequence>
<keyword evidence="3" id="KW-1185">Reference proteome</keyword>
<dbReference type="EMBL" id="BAAANO010000034">
    <property type="protein sequence ID" value="GAA2014100.1"/>
    <property type="molecule type" value="Genomic_DNA"/>
</dbReference>
<proteinExistence type="predicted"/>
<feature type="compositionally biased region" description="Polar residues" evidence="1">
    <location>
        <begin position="108"/>
        <end position="117"/>
    </location>
</feature>
<feature type="region of interest" description="Disordered" evidence="1">
    <location>
        <begin position="99"/>
        <end position="158"/>
    </location>
</feature>
<gene>
    <name evidence="2" type="ORF">GCM10009755_27220</name>
</gene>
<organism evidence="2 3">
    <name type="scientific">Brevibacterium samyangense</name>
    <dbReference type="NCBI Taxonomy" id="366888"/>
    <lineage>
        <taxon>Bacteria</taxon>
        <taxon>Bacillati</taxon>
        <taxon>Actinomycetota</taxon>
        <taxon>Actinomycetes</taxon>
        <taxon>Micrococcales</taxon>
        <taxon>Brevibacteriaceae</taxon>
        <taxon>Brevibacterium</taxon>
    </lineage>
</organism>
<reference evidence="2 3" key="1">
    <citation type="journal article" date="2019" name="Int. J. Syst. Evol. Microbiol.">
        <title>The Global Catalogue of Microorganisms (GCM) 10K type strain sequencing project: providing services to taxonomists for standard genome sequencing and annotation.</title>
        <authorList>
            <consortium name="The Broad Institute Genomics Platform"/>
            <consortium name="The Broad Institute Genome Sequencing Center for Infectious Disease"/>
            <person name="Wu L."/>
            <person name="Ma J."/>
        </authorList>
    </citation>
    <scope>NUCLEOTIDE SEQUENCE [LARGE SCALE GENOMIC DNA]</scope>
    <source>
        <strain evidence="2 3">JCM 14546</strain>
    </source>
</reference>
<evidence type="ECO:0000313" key="3">
    <source>
        <dbReference type="Proteomes" id="UP001500755"/>
    </source>
</evidence>
<feature type="compositionally biased region" description="Low complexity" evidence="1">
    <location>
        <begin position="132"/>
        <end position="152"/>
    </location>
</feature>
<evidence type="ECO:0000313" key="2">
    <source>
        <dbReference type="EMBL" id="GAA2014100.1"/>
    </source>
</evidence>
<name>A0ABN2TMJ4_9MICO</name>
<protein>
    <recommendedName>
        <fullName evidence="4">PknH-like extracellular domain-containing protein</fullName>
    </recommendedName>
</protein>
<accession>A0ABN2TMJ4</accession>
<dbReference type="Proteomes" id="UP001500755">
    <property type="component" value="Unassembled WGS sequence"/>
</dbReference>
<comment type="caution">
    <text evidence="2">The sequence shown here is derived from an EMBL/GenBank/DDBJ whole genome shotgun (WGS) entry which is preliminary data.</text>
</comment>
<evidence type="ECO:0000256" key="1">
    <source>
        <dbReference type="SAM" id="MobiDB-lite"/>
    </source>
</evidence>